<feature type="repeat" description="PPR" evidence="3">
    <location>
        <begin position="291"/>
        <end position="325"/>
    </location>
</feature>
<dbReference type="PANTHER" id="PTHR47447:SF28">
    <property type="entry name" value="PENTACOTRIPEPTIDE-REPEAT REGION OF PRORP DOMAIN-CONTAINING PROTEIN"/>
    <property type="match status" value="1"/>
</dbReference>
<feature type="repeat" description="PPR" evidence="3">
    <location>
        <begin position="326"/>
        <end position="360"/>
    </location>
</feature>
<reference evidence="5 6" key="1">
    <citation type="journal article" date="2014" name="PLoS ONE">
        <title>Global Analysis of Gene Expression Profiles in Physic Nut (Jatropha curcas L.) Seedlings Exposed to Salt Stress.</title>
        <authorList>
            <person name="Zhang L."/>
            <person name="Zhang C."/>
            <person name="Wu P."/>
            <person name="Chen Y."/>
            <person name="Li M."/>
            <person name="Jiang H."/>
            <person name="Wu G."/>
        </authorList>
    </citation>
    <scope>NUCLEOTIDE SEQUENCE [LARGE SCALE GENOMIC DNA]</scope>
    <source>
        <strain evidence="6">cv. GZQX0401</strain>
        <tissue evidence="5">Young leaves</tissue>
    </source>
</reference>
<feature type="repeat" description="PPR" evidence="3">
    <location>
        <begin position="431"/>
        <end position="465"/>
    </location>
</feature>
<dbReference type="EMBL" id="KK915374">
    <property type="protein sequence ID" value="KDP22803.1"/>
    <property type="molecule type" value="Genomic_DNA"/>
</dbReference>
<dbReference type="Pfam" id="PF13041">
    <property type="entry name" value="PPR_2"/>
    <property type="match status" value="2"/>
</dbReference>
<dbReference type="PROSITE" id="PS51375">
    <property type="entry name" value="PPR"/>
    <property type="match status" value="5"/>
</dbReference>
<dbReference type="OrthoDB" id="185373at2759"/>
<keyword evidence="2" id="KW-0677">Repeat</keyword>
<feature type="coiled-coil region" evidence="4">
    <location>
        <begin position="32"/>
        <end position="59"/>
    </location>
</feature>
<dbReference type="InterPro" id="IPR002885">
    <property type="entry name" value="PPR_rpt"/>
</dbReference>
<evidence type="ECO:0000256" key="1">
    <source>
        <dbReference type="ARBA" id="ARBA00007626"/>
    </source>
</evidence>
<evidence type="ECO:0000256" key="2">
    <source>
        <dbReference type="ARBA" id="ARBA00022737"/>
    </source>
</evidence>
<evidence type="ECO:0008006" key="7">
    <source>
        <dbReference type="Google" id="ProtNLM"/>
    </source>
</evidence>
<dbReference type="AlphaFoldDB" id="A0A067JJ28"/>
<dbReference type="NCBIfam" id="TIGR00756">
    <property type="entry name" value="PPR"/>
    <property type="match status" value="5"/>
</dbReference>
<name>A0A067JJ28_JATCU</name>
<feature type="repeat" description="PPR" evidence="3">
    <location>
        <begin position="361"/>
        <end position="395"/>
    </location>
</feature>
<organism evidence="5 6">
    <name type="scientific">Jatropha curcas</name>
    <name type="common">Barbados nut</name>
    <dbReference type="NCBI Taxonomy" id="180498"/>
    <lineage>
        <taxon>Eukaryota</taxon>
        <taxon>Viridiplantae</taxon>
        <taxon>Streptophyta</taxon>
        <taxon>Embryophyta</taxon>
        <taxon>Tracheophyta</taxon>
        <taxon>Spermatophyta</taxon>
        <taxon>Magnoliopsida</taxon>
        <taxon>eudicotyledons</taxon>
        <taxon>Gunneridae</taxon>
        <taxon>Pentapetalae</taxon>
        <taxon>rosids</taxon>
        <taxon>fabids</taxon>
        <taxon>Malpighiales</taxon>
        <taxon>Euphorbiaceae</taxon>
        <taxon>Crotonoideae</taxon>
        <taxon>Jatropheae</taxon>
        <taxon>Jatropha</taxon>
    </lineage>
</organism>
<evidence type="ECO:0000313" key="5">
    <source>
        <dbReference type="EMBL" id="KDP22803.1"/>
    </source>
</evidence>
<keyword evidence="4" id="KW-0175">Coiled coil</keyword>
<feature type="repeat" description="PPR" evidence="3">
    <location>
        <begin position="256"/>
        <end position="290"/>
    </location>
</feature>
<dbReference type="InterPro" id="IPR011990">
    <property type="entry name" value="TPR-like_helical_dom_sf"/>
</dbReference>
<sequence length="500" mass="56273">MVRSSSFKAGRLFLRKHRRWPHSPYKAKWHHIFNQQQAMQNLKQEATSLQNLQQNSKSSNLLSSLIHSFSVYNSEPTPQAFHFLIKTLTETTQLHYIPLVLDHLEKIENFETPEFILAHLIKFYGNANEIQKAIELFYRIPKFRCLPSVYSLNTLLSVLCRSSQGLERVPEILLRSRVMGIRLEDSSFRLLTAAICKIKKVGYAVEIFNCMINDGFDVDTKICSLLLSSVCEQADVSRVDVMGFLGQLRKLGFCPGMVDYSNVIRFLVRGGMGMDALDVLNQMKIDGIKPDVVCYTMVLKGVIANGFYSKADDLFDELLVFGLVPDVYTYNAYVDGLCKQENLHAGIKMIASMEELGCKPNLITYNLLLEALCKSGEISRARDLMKEMGKKGIGPSMQTYKVMIDGSTCSGKIIEACALLDEVLDKGLCAESLIFDEIICGLCQIGSISKALELLEKMALKNVAPGVRVWKVLLSSRSYINFAEDTFIGLVDKKQNYVHS</sequence>
<protein>
    <recommendedName>
        <fullName evidence="7">Pentacotripeptide-repeat region of PRORP domain-containing protein</fullName>
    </recommendedName>
</protein>
<dbReference type="Proteomes" id="UP000027138">
    <property type="component" value="Unassembled WGS sequence"/>
</dbReference>
<dbReference type="Pfam" id="PF01535">
    <property type="entry name" value="PPR"/>
    <property type="match status" value="2"/>
</dbReference>
<evidence type="ECO:0000256" key="4">
    <source>
        <dbReference type="SAM" id="Coils"/>
    </source>
</evidence>
<dbReference type="KEGG" id="jcu:105648068"/>
<gene>
    <name evidence="5" type="ORF">JCGZ_00390</name>
</gene>
<proteinExistence type="inferred from homology"/>
<comment type="similarity">
    <text evidence="1">Belongs to the PPR family. P subfamily.</text>
</comment>
<dbReference type="Gene3D" id="1.25.40.10">
    <property type="entry name" value="Tetratricopeptide repeat domain"/>
    <property type="match status" value="3"/>
</dbReference>
<accession>A0A067JJ28</accession>
<evidence type="ECO:0000313" key="6">
    <source>
        <dbReference type="Proteomes" id="UP000027138"/>
    </source>
</evidence>
<dbReference type="PANTHER" id="PTHR47447">
    <property type="entry name" value="OS03G0856100 PROTEIN"/>
    <property type="match status" value="1"/>
</dbReference>
<evidence type="ECO:0000256" key="3">
    <source>
        <dbReference type="PROSITE-ProRule" id="PRU00708"/>
    </source>
</evidence>
<keyword evidence="6" id="KW-1185">Reference proteome</keyword>